<dbReference type="AlphaFoldDB" id="A0A430FLM9"/>
<keyword evidence="1" id="KW-0812">Transmembrane</keyword>
<evidence type="ECO:0000256" key="1">
    <source>
        <dbReference type="SAM" id="Phobius"/>
    </source>
</evidence>
<dbReference type="EMBL" id="QXGL01000001">
    <property type="protein sequence ID" value="RSX53813.1"/>
    <property type="molecule type" value="Genomic_DNA"/>
</dbReference>
<protein>
    <submittedName>
        <fullName evidence="2">C4-dicarboxylate ABC transporter</fullName>
    </submittedName>
</protein>
<evidence type="ECO:0000313" key="3">
    <source>
        <dbReference type="Proteomes" id="UP000287533"/>
    </source>
</evidence>
<gene>
    <name evidence="2" type="ORF">D2E25_0119</name>
</gene>
<feature type="transmembrane region" description="Helical" evidence="1">
    <location>
        <begin position="12"/>
        <end position="34"/>
    </location>
</feature>
<accession>A0A430FLM9</accession>
<feature type="transmembrane region" description="Helical" evidence="1">
    <location>
        <begin position="46"/>
        <end position="71"/>
    </location>
</feature>
<keyword evidence="1" id="KW-1133">Transmembrane helix</keyword>
<organism evidence="2 3">
    <name type="scientific">Bifidobacterium goeldii</name>
    <dbReference type="NCBI Taxonomy" id="2306975"/>
    <lineage>
        <taxon>Bacteria</taxon>
        <taxon>Bacillati</taxon>
        <taxon>Actinomycetota</taxon>
        <taxon>Actinomycetes</taxon>
        <taxon>Bifidobacteriales</taxon>
        <taxon>Bifidobacteriaceae</taxon>
        <taxon>Bifidobacterium</taxon>
    </lineage>
</organism>
<feature type="transmembrane region" description="Helical" evidence="1">
    <location>
        <begin position="83"/>
        <end position="107"/>
    </location>
</feature>
<comment type="caution">
    <text evidence="2">The sequence shown here is derived from an EMBL/GenBank/DDBJ whole genome shotgun (WGS) entry which is preliminary data.</text>
</comment>
<sequence>MILTLTDVLPFALWVFAVIWMLIVCAICIVRCRFGTGEKHPEVELVSWNVIIAQVVSVLLAGIPFITFILLGEEITPAVHAFYTQHLVIGSATVIVLVFVELMLMYVQARRADITLIERKLRGALR</sequence>
<evidence type="ECO:0000313" key="2">
    <source>
        <dbReference type="EMBL" id="RSX53813.1"/>
    </source>
</evidence>
<reference evidence="2 3" key="1">
    <citation type="submission" date="2018-09" db="EMBL/GenBank/DDBJ databases">
        <title>Characterization of the phylogenetic diversity of five novel species belonging to the genus Bifidobacterium.</title>
        <authorList>
            <person name="Lugli G.A."/>
            <person name="Duranti S."/>
            <person name="Milani C."/>
        </authorList>
    </citation>
    <scope>NUCLEOTIDE SEQUENCE [LARGE SCALE GENOMIC DNA]</scope>
    <source>
        <strain evidence="2 3">2034B</strain>
    </source>
</reference>
<keyword evidence="1" id="KW-0472">Membrane</keyword>
<keyword evidence="3" id="KW-1185">Reference proteome</keyword>
<name>A0A430FLM9_9BIFI</name>
<proteinExistence type="predicted"/>
<dbReference type="Proteomes" id="UP000287533">
    <property type="component" value="Unassembled WGS sequence"/>
</dbReference>